<proteinExistence type="predicted"/>
<protein>
    <recommendedName>
        <fullName evidence="6">Iron dicitrate transport regulator FecR</fullName>
    </recommendedName>
</protein>
<name>A0A2S7K3W1_9PROT</name>
<dbReference type="Gene3D" id="2.60.120.1440">
    <property type="match status" value="1"/>
</dbReference>
<evidence type="ECO:0000313" key="4">
    <source>
        <dbReference type="EMBL" id="PQA87171.1"/>
    </source>
</evidence>
<dbReference type="Pfam" id="PF04773">
    <property type="entry name" value="FecR"/>
    <property type="match status" value="1"/>
</dbReference>
<evidence type="ECO:0000256" key="1">
    <source>
        <dbReference type="SAM" id="Phobius"/>
    </source>
</evidence>
<keyword evidence="5" id="KW-1185">Reference proteome</keyword>
<dbReference type="InterPro" id="IPR032623">
    <property type="entry name" value="FecR_N"/>
</dbReference>
<dbReference type="PIRSF" id="PIRSF018266">
    <property type="entry name" value="FecR"/>
    <property type="match status" value="1"/>
</dbReference>
<dbReference type="OrthoDB" id="7339213at2"/>
<evidence type="ECO:0000259" key="3">
    <source>
        <dbReference type="Pfam" id="PF16220"/>
    </source>
</evidence>
<evidence type="ECO:0008006" key="6">
    <source>
        <dbReference type="Google" id="ProtNLM"/>
    </source>
</evidence>
<dbReference type="AlphaFoldDB" id="A0A2S7K3W1"/>
<dbReference type="PANTHER" id="PTHR30273">
    <property type="entry name" value="PERIPLASMIC SIGNAL SENSOR AND SIGMA FACTOR ACTIVATOR FECR-RELATED"/>
    <property type="match status" value="1"/>
</dbReference>
<evidence type="ECO:0000313" key="5">
    <source>
        <dbReference type="Proteomes" id="UP000239504"/>
    </source>
</evidence>
<dbReference type="InterPro" id="IPR012373">
    <property type="entry name" value="Ferrdict_sens_TM"/>
</dbReference>
<organism evidence="4 5">
    <name type="scientific">Hyphococcus luteus</name>
    <dbReference type="NCBI Taxonomy" id="2058213"/>
    <lineage>
        <taxon>Bacteria</taxon>
        <taxon>Pseudomonadati</taxon>
        <taxon>Pseudomonadota</taxon>
        <taxon>Alphaproteobacteria</taxon>
        <taxon>Parvularculales</taxon>
        <taxon>Parvularculaceae</taxon>
        <taxon>Hyphococcus</taxon>
    </lineage>
</organism>
<dbReference type="GO" id="GO:0016989">
    <property type="term" value="F:sigma factor antagonist activity"/>
    <property type="evidence" value="ECO:0007669"/>
    <property type="project" value="TreeGrafter"/>
</dbReference>
<keyword evidence="1" id="KW-1133">Transmembrane helix</keyword>
<reference evidence="4 5" key="1">
    <citation type="submission" date="2017-12" db="EMBL/GenBank/DDBJ databases">
        <authorList>
            <person name="Hurst M.R.H."/>
        </authorList>
    </citation>
    <scope>NUCLEOTIDE SEQUENCE [LARGE SCALE GENOMIC DNA]</scope>
    <source>
        <strain evidence="4 5">SY-3-19</strain>
    </source>
</reference>
<dbReference type="PANTHER" id="PTHR30273:SF2">
    <property type="entry name" value="PROTEIN FECR"/>
    <property type="match status" value="1"/>
</dbReference>
<gene>
    <name evidence="4" type="ORF">CW354_14120</name>
</gene>
<dbReference type="Proteomes" id="UP000239504">
    <property type="component" value="Unassembled WGS sequence"/>
</dbReference>
<keyword evidence="1" id="KW-0472">Membrane</keyword>
<dbReference type="EMBL" id="PJCH01000010">
    <property type="protein sequence ID" value="PQA87171.1"/>
    <property type="molecule type" value="Genomic_DNA"/>
</dbReference>
<accession>A0A2S7K3W1</accession>
<evidence type="ECO:0000259" key="2">
    <source>
        <dbReference type="Pfam" id="PF04773"/>
    </source>
</evidence>
<feature type="domain" description="FecR protein" evidence="2">
    <location>
        <begin position="150"/>
        <end position="241"/>
    </location>
</feature>
<dbReference type="InterPro" id="IPR006860">
    <property type="entry name" value="FecR"/>
</dbReference>
<comment type="caution">
    <text evidence="4">The sequence shown here is derived from an EMBL/GenBank/DDBJ whole genome shotgun (WGS) entry which is preliminary data.</text>
</comment>
<feature type="domain" description="FecR N-terminal" evidence="3">
    <location>
        <begin position="22"/>
        <end position="58"/>
    </location>
</feature>
<dbReference type="Pfam" id="PF16220">
    <property type="entry name" value="DUF4880"/>
    <property type="match status" value="1"/>
</dbReference>
<sequence>MMDNQRHNGQPVRETVMRIGAEADSWHARINEGPLTPDEARAFNEWLAADPEHERQYRCGQMALREVLLMRGERDLEDLMRPTVYERINSALYDAGQWLQTQSAGRIARAGFVTAAVSSILLVSFFAVQLGFGPEQMRISAPASPAEPLYETKIAEIRDVTLSDGSIVTLGAASGVDVLFTQNERRVVLSEGEAFFQVEKDPDRPFIVVADNMLVRVLGTKFDVNLGAKAVGISVLEGRVEVIRPEGDSGVMRDSDIKHVLTAGQKVAAAKQGRVQPVETVDVENVAAWRRGELVWVDTPVRDIIADLNRYSPSKIVLANSEIGDLGYTLALQADDVSRGVRLLASSLGLEAKERPNGDIVLR</sequence>
<feature type="transmembrane region" description="Helical" evidence="1">
    <location>
        <begin position="110"/>
        <end position="132"/>
    </location>
</feature>
<keyword evidence="1" id="KW-0812">Transmembrane</keyword>